<dbReference type="GO" id="GO:0015250">
    <property type="term" value="F:water channel activity"/>
    <property type="evidence" value="ECO:0000318"/>
    <property type="project" value="GO_Central"/>
</dbReference>
<reference evidence="9 10" key="2">
    <citation type="journal article" date="2017" name="Genome Biol.">
        <title>New reference genome sequences of hot pepper reveal the massive evolution of plant disease-resistance genes by retroduplication.</title>
        <authorList>
            <person name="Kim S."/>
            <person name="Park J."/>
            <person name="Yeom S.I."/>
            <person name="Kim Y.M."/>
            <person name="Seo E."/>
            <person name="Kim K.T."/>
            <person name="Kim M.S."/>
            <person name="Lee J.M."/>
            <person name="Cheong K."/>
            <person name="Shin H.S."/>
            <person name="Kim S.B."/>
            <person name="Han K."/>
            <person name="Lee J."/>
            <person name="Park M."/>
            <person name="Lee H.A."/>
            <person name="Lee H.Y."/>
            <person name="Lee Y."/>
            <person name="Oh S."/>
            <person name="Lee J.H."/>
            <person name="Choi E."/>
            <person name="Choi E."/>
            <person name="Lee S.E."/>
            <person name="Jeon J."/>
            <person name="Kim H."/>
            <person name="Choi G."/>
            <person name="Song H."/>
            <person name="Lee J."/>
            <person name="Lee S.C."/>
            <person name="Kwon J.K."/>
            <person name="Lee H.Y."/>
            <person name="Koo N."/>
            <person name="Hong Y."/>
            <person name="Kim R.W."/>
            <person name="Kang W.H."/>
            <person name="Huh J.H."/>
            <person name="Kang B.C."/>
            <person name="Yang T.J."/>
            <person name="Lee Y.H."/>
            <person name="Bennetzen J.L."/>
            <person name="Choi D."/>
        </authorList>
    </citation>
    <scope>NUCLEOTIDE SEQUENCE [LARGE SCALE GENOMIC DNA]</scope>
    <source>
        <strain evidence="10">cv. CM334</strain>
    </source>
</reference>
<keyword evidence="3 6" id="KW-0812">Transmembrane</keyword>
<name>A0A2G3AFH0_CAPAN</name>
<dbReference type="EMBL" id="AYRZ02000001">
    <property type="protein sequence ID" value="PHT92979.1"/>
    <property type="molecule type" value="Genomic_DNA"/>
</dbReference>
<dbReference type="Gramene" id="PHT92979">
    <property type="protein sequence ID" value="PHT92979"/>
    <property type="gene ID" value="T459_00861"/>
</dbReference>
<gene>
    <name evidence="9" type="ORF">T459_00861</name>
</gene>
<dbReference type="InterPro" id="IPR022357">
    <property type="entry name" value="MIP_CS"/>
</dbReference>
<evidence type="ECO:0000256" key="1">
    <source>
        <dbReference type="ARBA" id="ARBA00004141"/>
    </source>
</evidence>
<comment type="caution">
    <text evidence="9">The sequence shown here is derived from an EMBL/GenBank/DDBJ whole genome shotgun (WGS) entry which is preliminary data.</text>
</comment>
<keyword evidence="10" id="KW-1185">Reference proteome</keyword>
<reference evidence="9 10" key="1">
    <citation type="journal article" date="2014" name="Nat. Genet.">
        <title>Genome sequence of the hot pepper provides insights into the evolution of pungency in Capsicum species.</title>
        <authorList>
            <person name="Kim S."/>
            <person name="Park M."/>
            <person name="Yeom S.I."/>
            <person name="Kim Y.M."/>
            <person name="Lee J.M."/>
            <person name="Lee H.A."/>
            <person name="Seo E."/>
            <person name="Choi J."/>
            <person name="Cheong K."/>
            <person name="Kim K.T."/>
            <person name="Jung K."/>
            <person name="Lee G.W."/>
            <person name="Oh S.K."/>
            <person name="Bae C."/>
            <person name="Kim S.B."/>
            <person name="Lee H.Y."/>
            <person name="Kim S.Y."/>
            <person name="Kim M.S."/>
            <person name="Kang B.C."/>
            <person name="Jo Y.D."/>
            <person name="Yang H.B."/>
            <person name="Jeong H.J."/>
            <person name="Kang W.H."/>
            <person name="Kwon J.K."/>
            <person name="Shin C."/>
            <person name="Lim J.Y."/>
            <person name="Park J.H."/>
            <person name="Huh J.H."/>
            <person name="Kim J.S."/>
            <person name="Kim B.D."/>
            <person name="Cohen O."/>
            <person name="Paran I."/>
            <person name="Suh M.C."/>
            <person name="Lee S.B."/>
            <person name="Kim Y.K."/>
            <person name="Shin Y."/>
            <person name="Noh S.J."/>
            <person name="Park J."/>
            <person name="Seo Y.S."/>
            <person name="Kwon S.Y."/>
            <person name="Kim H.A."/>
            <person name="Park J.M."/>
            <person name="Kim H.J."/>
            <person name="Choi S.B."/>
            <person name="Bosland P.W."/>
            <person name="Reeves G."/>
            <person name="Jo S.H."/>
            <person name="Lee B.W."/>
            <person name="Cho H.T."/>
            <person name="Choi H.S."/>
            <person name="Lee M.S."/>
            <person name="Yu Y."/>
            <person name="Do Choi Y."/>
            <person name="Park B.S."/>
            <person name="van Deynze A."/>
            <person name="Ashrafi H."/>
            <person name="Hill T."/>
            <person name="Kim W.T."/>
            <person name="Pai H.S."/>
            <person name="Ahn H.K."/>
            <person name="Yeam I."/>
            <person name="Giovannoni J.J."/>
            <person name="Rose J.K."/>
            <person name="Sorensen I."/>
            <person name="Lee S.J."/>
            <person name="Kim R.W."/>
            <person name="Choi I.Y."/>
            <person name="Choi B.S."/>
            <person name="Lim J.S."/>
            <person name="Lee Y.H."/>
            <person name="Choi D."/>
        </authorList>
    </citation>
    <scope>NUCLEOTIDE SEQUENCE [LARGE SCALE GENOMIC DNA]</scope>
    <source>
        <strain evidence="10">cv. CM334</strain>
    </source>
</reference>
<evidence type="ECO:0000313" key="9">
    <source>
        <dbReference type="EMBL" id="PHT92979.1"/>
    </source>
</evidence>
<organism evidence="9 10">
    <name type="scientific">Capsicum annuum</name>
    <name type="common">Capsicum pepper</name>
    <dbReference type="NCBI Taxonomy" id="4072"/>
    <lineage>
        <taxon>Eukaryota</taxon>
        <taxon>Viridiplantae</taxon>
        <taxon>Streptophyta</taxon>
        <taxon>Embryophyta</taxon>
        <taxon>Tracheophyta</taxon>
        <taxon>Spermatophyta</taxon>
        <taxon>Magnoliopsida</taxon>
        <taxon>eudicotyledons</taxon>
        <taxon>Gunneridae</taxon>
        <taxon>Pentapetalae</taxon>
        <taxon>asterids</taxon>
        <taxon>lamiids</taxon>
        <taxon>Solanales</taxon>
        <taxon>Solanaceae</taxon>
        <taxon>Solanoideae</taxon>
        <taxon>Capsiceae</taxon>
        <taxon>Capsicum</taxon>
    </lineage>
</organism>
<dbReference type="STRING" id="4072.A0A2G3AFH0"/>
<keyword evidence="2 6" id="KW-0813">Transport</keyword>
<sequence>MEQPLQVVGLLPQRFPMHFLFFVAVSESTNISGGHVNPAVTFGAFLGGHISLFKTILYWIARLLGSVTALFLLKIATGGLVRNSIPMSIHFAVAKVVVVGSNYMGSWEEGPSCWRWKSSTKETSPISLRRNGLYDDMVRSVIASGELECEPKYIVISYLMNERGKLHPTFINNDWHVSLYMFDVAADGSRSLLRINVVTGSPTILPPQSKIDEHDLFEDKSLDAQPMDSEDDSMELKDSIFSEEGGKSAN</sequence>
<proteinExistence type="inferred from homology"/>
<dbReference type="InterPro" id="IPR023271">
    <property type="entry name" value="Aquaporin-like"/>
</dbReference>
<dbReference type="AlphaFoldDB" id="A0A2G3AFH0"/>
<dbReference type="PANTHER" id="PTHR45665">
    <property type="entry name" value="AQUAPORIN-8"/>
    <property type="match status" value="1"/>
</dbReference>
<evidence type="ECO:0000256" key="4">
    <source>
        <dbReference type="ARBA" id="ARBA00022989"/>
    </source>
</evidence>
<feature type="region of interest" description="Disordered" evidence="7">
    <location>
        <begin position="204"/>
        <end position="250"/>
    </location>
</feature>
<dbReference type="GO" id="GO:0016020">
    <property type="term" value="C:membrane"/>
    <property type="evidence" value="ECO:0000318"/>
    <property type="project" value="GO_Central"/>
</dbReference>
<dbReference type="GO" id="GO:0006833">
    <property type="term" value="P:water transport"/>
    <property type="evidence" value="ECO:0000318"/>
    <property type="project" value="GO_Central"/>
</dbReference>
<evidence type="ECO:0000256" key="7">
    <source>
        <dbReference type="SAM" id="MobiDB-lite"/>
    </source>
</evidence>
<feature type="transmembrane region" description="Helical" evidence="8">
    <location>
        <begin position="56"/>
        <end position="77"/>
    </location>
</feature>
<keyword evidence="5 8" id="KW-0472">Membrane</keyword>
<dbReference type="InterPro" id="IPR000425">
    <property type="entry name" value="MIP"/>
</dbReference>
<evidence type="ECO:0000256" key="3">
    <source>
        <dbReference type="ARBA" id="ARBA00022692"/>
    </source>
</evidence>
<comment type="subcellular location">
    <subcellularLocation>
        <location evidence="1">Membrane</location>
        <topology evidence="1">Multi-pass membrane protein</topology>
    </subcellularLocation>
</comment>
<feature type="compositionally biased region" description="Basic and acidic residues" evidence="7">
    <location>
        <begin position="210"/>
        <end position="222"/>
    </location>
</feature>
<dbReference type="PRINTS" id="PR00783">
    <property type="entry name" value="MINTRINSICP"/>
</dbReference>
<dbReference type="PROSITE" id="PS00221">
    <property type="entry name" value="MIP"/>
    <property type="match status" value="1"/>
</dbReference>
<dbReference type="Proteomes" id="UP000222542">
    <property type="component" value="Unassembled WGS sequence"/>
</dbReference>
<comment type="similarity">
    <text evidence="6">Belongs to the MIP/aquaporin (TC 1.A.8) family.</text>
</comment>
<protein>
    <submittedName>
        <fullName evidence="9">Aquaporin TIP1-3</fullName>
    </submittedName>
</protein>
<accession>A0A2G3AFH0</accession>
<evidence type="ECO:0000256" key="6">
    <source>
        <dbReference type="RuleBase" id="RU000477"/>
    </source>
</evidence>
<dbReference type="SUPFAM" id="SSF81338">
    <property type="entry name" value="Aquaporin-like"/>
    <property type="match status" value="1"/>
</dbReference>
<evidence type="ECO:0000256" key="8">
    <source>
        <dbReference type="SAM" id="Phobius"/>
    </source>
</evidence>
<dbReference type="Gene3D" id="1.20.1080.10">
    <property type="entry name" value="Glycerol uptake facilitator protein"/>
    <property type="match status" value="1"/>
</dbReference>
<dbReference type="PANTHER" id="PTHR45665:SF32">
    <property type="entry name" value="AQUAPORIN TIP1-3-LIKE"/>
    <property type="match status" value="1"/>
</dbReference>
<dbReference type="InterPro" id="IPR034294">
    <property type="entry name" value="Aquaporin_transptr"/>
</dbReference>
<feature type="compositionally biased region" description="Basic and acidic residues" evidence="7">
    <location>
        <begin position="234"/>
        <end position="250"/>
    </location>
</feature>
<keyword evidence="4 8" id="KW-1133">Transmembrane helix</keyword>
<dbReference type="Pfam" id="PF00230">
    <property type="entry name" value="MIP"/>
    <property type="match status" value="1"/>
</dbReference>
<evidence type="ECO:0000313" key="10">
    <source>
        <dbReference type="Proteomes" id="UP000222542"/>
    </source>
</evidence>
<evidence type="ECO:0000256" key="2">
    <source>
        <dbReference type="ARBA" id="ARBA00022448"/>
    </source>
</evidence>
<evidence type="ECO:0000256" key="5">
    <source>
        <dbReference type="ARBA" id="ARBA00023136"/>
    </source>
</evidence>